<organism evidence="2 3">
    <name type="scientific">Cimex lectularius</name>
    <name type="common">Bed bug</name>
    <name type="synonym">Acanthia lectularia</name>
    <dbReference type="NCBI Taxonomy" id="79782"/>
    <lineage>
        <taxon>Eukaryota</taxon>
        <taxon>Metazoa</taxon>
        <taxon>Ecdysozoa</taxon>
        <taxon>Arthropoda</taxon>
        <taxon>Hexapoda</taxon>
        <taxon>Insecta</taxon>
        <taxon>Pterygota</taxon>
        <taxon>Neoptera</taxon>
        <taxon>Paraneoptera</taxon>
        <taxon>Hemiptera</taxon>
        <taxon>Heteroptera</taxon>
        <taxon>Panheteroptera</taxon>
        <taxon>Cimicomorpha</taxon>
        <taxon>Cimicidae</taxon>
        <taxon>Cimex</taxon>
    </lineage>
</organism>
<feature type="region of interest" description="Disordered" evidence="1">
    <location>
        <begin position="1"/>
        <end position="21"/>
    </location>
</feature>
<keyword evidence="3" id="KW-1185">Reference proteome</keyword>
<evidence type="ECO:0000313" key="3">
    <source>
        <dbReference type="Proteomes" id="UP000494040"/>
    </source>
</evidence>
<dbReference type="RefSeq" id="XP_024085183.1">
    <property type="nucleotide sequence ID" value="XM_024229415.1"/>
</dbReference>
<dbReference type="Proteomes" id="UP000494040">
    <property type="component" value="Unassembled WGS sequence"/>
</dbReference>
<evidence type="ECO:0008006" key="4">
    <source>
        <dbReference type="Google" id="ProtNLM"/>
    </source>
</evidence>
<dbReference type="AlphaFoldDB" id="A0A8I6SQ57"/>
<accession>A0A8I6SQ57</accession>
<dbReference type="KEGG" id="clec:112127881"/>
<dbReference type="OMA" id="ESTECTR"/>
<sequence>MVMETKHLGATPVKTSPHRKLNSSQGVISARDLLTCSEEEIKEELSSQGVIEVKRIKRKTDRGLINTASLILTFDRPEMPKEVWAIYQRFLVRPFLPAPMRCFKCLKFGHTALRCRNQNTICSCGVPVHEGRPCVDPPRCVNCDGPHHARSSACRILKEEREIQRLKAEKGMSHVEARALVRSSAFSRPNMSYARAAGQSAPKKGLTVEMAIQTEPSPPIYTFRGCQCREDRFLLFGRKDEGSSLL</sequence>
<reference evidence="2" key="1">
    <citation type="submission" date="2022-01" db="UniProtKB">
        <authorList>
            <consortium name="EnsemblMetazoa"/>
        </authorList>
    </citation>
    <scope>IDENTIFICATION</scope>
</reference>
<dbReference type="GeneID" id="112127881"/>
<proteinExistence type="predicted"/>
<dbReference type="OrthoDB" id="6629358at2759"/>
<evidence type="ECO:0000313" key="2">
    <source>
        <dbReference type="EnsemblMetazoa" id="XP_024085183.1"/>
    </source>
</evidence>
<name>A0A8I6SQ57_CIMLE</name>
<protein>
    <recommendedName>
        <fullName evidence="4">CCHC-type domain-containing protein</fullName>
    </recommendedName>
</protein>
<dbReference type="EnsemblMetazoa" id="XM_024229415.1">
    <property type="protein sequence ID" value="XP_024085183.1"/>
    <property type="gene ID" value="LOC112127881"/>
</dbReference>
<evidence type="ECO:0000256" key="1">
    <source>
        <dbReference type="SAM" id="MobiDB-lite"/>
    </source>
</evidence>